<dbReference type="SUPFAM" id="SSF52540">
    <property type="entry name" value="P-loop containing nucleoside triphosphate hydrolases"/>
    <property type="match status" value="1"/>
</dbReference>
<evidence type="ECO:0000259" key="1">
    <source>
        <dbReference type="Pfam" id="PF13304"/>
    </source>
</evidence>
<comment type="caution">
    <text evidence="2">The sequence shown here is derived from an EMBL/GenBank/DDBJ whole genome shotgun (WGS) entry which is preliminary data.</text>
</comment>
<name>A0A4Q5LYE0_9BACT</name>
<dbReference type="PANTHER" id="PTHR43581:SF4">
    <property type="entry name" value="ATP_GTP PHOSPHATASE"/>
    <property type="match status" value="1"/>
</dbReference>
<dbReference type="EMBL" id="SEWF01000023">
    <property type="protein sequence ID" value="RYU94665.1"/>
    <property type="molecule type" value="Genomic_DNA"/>
</dbReference>
<feature type="domain" description="ATPase AAA-type core" evidence="1">
    <location>
        <begin position="38"/>
        <end position="333"/>
    </location>
</feature>
<reference evidence="2 3" key="1">
    <citation type="submission" date="2019-02" db="EMBL/GenBank/DDBJ databases">
        <title>Bacterial novel species Emticicia sp. 17J42-9 isolated from soil.</title>
        <authorList>
            <person name="Jung H.-Y."/>
        </authorList>
    </citation>
    <scope>NUCLEOTIDE SEQUENCE [LARGE SCALE GENOMIC DNA]</scope>
    <source>
        <strain evidence="2 3">17J42-9</strain>
    </source>
</reference>
<gene>
    <name evidence="2" type="ORF">EWM59_16165</name>
</gene>
<dbReference type="GO" id="GO:0005524">
    <property type="term" value="F:ATP binding"/>
    <property type="evidence" value="ECO:0007669"/>
    <property type="project" value="InterPro"/>
</dbReference>
<dbReference type="InterPro" id="IPR003959">
    <property type="entry name" value="ATPase_AAA_core"/>
</dbReference>
<protein>
    <recommendedName>
        <fullName evidence="1">ATPase AAA-type core domain-containing protein</fullName>
    </recommendedName>
</protein>
<dbReference type="Pfam" id="PF13304">
    <property type="entry name" value="AAA_21"/>
    <property type="match status" value="1"/>
</dbReference>
<dbReference type="GO" id="GO:0016887">
    <property type="term" value="F:ATP hydrolysis activity"/>
    <property type="evidence" value="ECO:0007669"/>
    <property type="project" value="InterPro"/>
</dbReference>
<dbReference type="PANTHER" id="PTHR43581">
    <property type="entry name" value="ATP/GTP PHOSPHATASE"/>
    <property type="match status" value="1"/>
</dbReference>
<dbReference type="InterPro" id="IPR051396">
    <property type="entry name" value="Bact_Antivir_Def_Nuclease"/>
</dbReference>
<proteinExistence type="predicted"/>
<keyword evidence="3" id="KW-1185">Reference proteome</keyword>
<evidence type="ECO:0000313" key="2">
    <source>
        <dbReference type="EMBL" id="RYU94665.1"/>
    </source>
</evidence>
<sequence length="436" mass="49694">MDKEGVYLKEVEITDVKCFKNTHKISFTNPNGEAYQWNIILGNNNTGKTTILKILASLEPKLEYTYFDEVDVNVGGNIVSREVKSYQPSATIRKEVEKSYSISSILSNSLDWHFSKTRIKLDSGGFINPIIFQSVDETESNFNSLDNSFFIGYGTSRKMSETNISNNILTTNNSQGIFNDKVEYINAEEWLIQLDYSQKNAVTEAKAIFSKIKNIIITGLLPDVKDIELISEINKKTNSIQNYVLFHTDYGKVRLKDLGYGYQSTLTWVVDLAKKMFEKYPELENPLTGSAIVLIDEIDLHLHPDWQRKLIGYLSNIFPNVQFIATAHSPLIIQSADDINLIILEKDKDNTHIRQEFGTFQGWTVEEILQNLMGLGEKTVSDKYLELLKQFEEGMDEENYEKANSAFEILDKILHSTSSQRKLLKLQLGSIAPAYT</sequence>
<accession>A0A4Q5LYE0</accession>
<dbReference type="OrthoDB" id="9805802at2"/>
<dbReference type="RefSeq" id="WP_130022270.1">
    <property type="nucleotide sequence ID" value="NZ_SEWF01000023.1"/>
</dbReference>
<organism evidence="2 3">
    <name type="scientific">Emticicia agri</name>
    <dbReference type="NCBI Taxonomy" id="2492393"/>
    <lineage>
        <taxon>Bacteria</taxon>
        <taxon>Pseudomonadati</taxon>
        <taxon>Bacteroidota</taxon>
        <taxon>Cytophagia</taxon>
        <taxon>Cytophagales</taxon>
        <taxon>Leadbetterellaceae</taxon>
        <taxon>Emticicia</taxon>
    </lineage>
</organism>
<evidence type="ECO:0000313" key="3">
    <source>
        <dbReference type="Proteomes" id="UP000293162"/>
    </source>
</evidence>
<dbReference type="Gene3D" id="3.40.50.300">
    <property type="entry name" value="P-loop containing nucleotide triphosphate hydrolases"/>
    <property type="match status" value="1"/>
</dbReference>
<dbReference type="Proteomes" id="UP000293162">
    <property type="component" value="Unassembled WGS sequence"/>
</dbReference>
<dbReference type="AlphaFoldDB" id="A0A4Q5LYE0"/>
<dbReference type="InterPro" id="IPR027417">
    <property type="entry name" value="P-loop_NTPase"/>
</dbReference>